<dbReference type="EMBL" id="KE346365">
    <property type="protein sequence ID" value="KJE93635.1"/>
    <property type="molecule type" value="Genomic_DNA"/>
</dbReference>
<sequence length="152" mass="16667">MLLPRVLSVRHLAPVAPHGAHPAASLHGWHSANRGGMGGSGRARSSPTLKNPRAELRFALRGSAVAPGALFLATWHAQLCPLLAQHWARTNYLFNEIEQEYEGSQKQTLGNADIADMSDRLALDPGDDEDDDCQQLFRAIEGAYRRSQDKVM</sequence>
<evidence type="ECO:0000313" key="2">
    <source>
        <dbReference type="EMBL" id="KJE93635.1"/>
    </source>
</evidence>
<organism evidence="2 3">
    <name type="scientific">Capsaspora owczarzaki (strain ATCC 30864)</name>
    <dbReference type="NCBI Taxonomy" id="595528"/>
    <lineage>
        <taxon>Eukaryota</taxon>
        <taxon>Filasterea</taxon>
        <taxon>Capsaspora</taxon>
    </lineage>
</organism>
<protein>
    <submittedName>
        <fullName evidence="2">Uncharacterized protein</fullName>
    </submittedName>
</protein>
<keyword evidence="3" id="KW-1185">Reference proteome</keyword>
<dbReference type="Proteomes" id="UP000008743">
    <property type="component" value="Unassembled WGS sequence"/>
</dbReference>
<gene>
    <name evidence="2" type="ORF">CAOG_009767</name>
</gene>
<dbReference type="AlphaFoldDB" id="A0A0D2WQ18"/>
<name>A0A0D2WQ18_CAPO3</name>
<evidence type="ECO:0000313" key="3">
    <source>
        <dbReference type="Proteomes" id="UP000008743"/>
    </source>
</evidence>
<proteinExistence type="predicted"/>
<dbReference type="InParanoid" id="A0A0D2WQ18"/>
<accession>A0A0D2WQ18</accession>
<reference evidence="3" key="1">
    <citation type="submission" date="2011-02" db="EMBL/GenBank/DDBJ databases">
        <title>The Genome Sequence of Capsaspora owczarzaki ATCC 30864.</title>
        <authorList>
            <person name="Russ C."/>
            <person name="Cuomo C."/>
            <person name="Burger G."/>
            <person name="Gray M.W."/>
            <person name="Holland P.W.H."/>
            <person name="King N."/>
            <person name="Lang F.B.F."/>
            <person name="Roger A.J."/>
            <person name="Ruiz-Trillo I."/>
            <person name="Young S.K."/>
            <person name="Zeng Q."/>
            <person name="Gargeya S."/>
            <person name="Alvarado L."/>
            <person name="Berlin A."/>
            <person name="Chapman S.B."/>
            <person name="Chen Z."/>
            <person name="Freedman E."/>
            <person name="Gellesch M."/>
            <person name="Goldberg J."/>
            <person name="Griggs A."/>
            <person name="Gujja S."/>
            <person name="Heilman E."/>
            <person name="Heiman D."/>
            <person name="Howarth C."/>
            <person name="Mehta T."/>
            <person name="Neiman D."/>
            <person name="Pearson M."/>
            <person name="Roberts A."/>
            <person name="Saif S."/>
            <person name="Shea T."/>
            <person name="Shenoy N."/>
            <person name="Sisk P."/>
            <person name="Stolte C."/>
            <person name="Sykes S."/>
            <person name="White J."/>
            <person name="Yandava C."/>
            <person name="Haas B."/>
            <person name="Nusbaum C."/>
            <person name="Birren B."/>
        </authorList>
    </citation>
    <scope>NUCLEOTIDE SEQUENCE</scope>
    <source>
        <strain evidence="3">ATCC 30864</strain>
    </source>
</reference>
<feature type="region of interest" description="Disordered" evidence="1">
    <location>
        <begin position="20"/>
        <end position="48"/>
    </location>
</feature>
<evidence type="ECO:0000256" key="1">
    <source>
        <dbReference type="SAM" id="MobiDB-lite"/>
    </source>
</evidence>